<comment type="similarity">
    <text evidence="1">Belongs to the terpene cyclase/mutase family.</text>
</comment>
<evidence type="ECO:0000313" key="5">
    <source>
        <dbReference type="EMBL" id="KAF5187024.1"/>
    </source>
</evidence>
<dbReference type="PANTHER" id="PTHR11764">
    <property type="entry name" value="TERPENE CYCLASE/MUTASE FAMILY MEMBER"/>
    <property type="match status" value="1"/>
</dbReference>
<dbReference type="InterPro" id="IPR008930">
    <property type="entry name" value="Terpenoid_cyclase/PrenylTrfase"/>
</dbReference>
<evidence type="ECO:0000256" key="2">
    <source>
        <dbReference type="ARBA" id="ARBA00022737"/>
    </source>
</evidence>
<dbReference type="GO" id="GO:0016104">
    <property type="term" value="P:triterpenoid biosynthetic process"/>
    <property type="evidence" value="ECO:0007669"/>
    <property type="project" value="InterPro"/>
</dbReference>
<sequence>SRNGGLAVWEPARAMKWLEVINPIEFLQDVLIEHEYAECTASAIPVLVLFMELYPGHRKNEIENFVVRAIDYLEQTQMPDGSWYGNWGVCFIYGTWYVLRGLAAVGKTCHNSQTVCKACDFLLSKQLESGGWGESFRSCPEKKFIPLEGKKTNLVHTAWALMGLIHGGQVARDATPLHRAAKVLINGQMENGDFPQQEITGAFFKNCMLHYATYRNTFPLWALGEYRQKCLPYCHQ</sequence>
<accession>A0A7J6VPJ7</accession>
<comment type="caution">
    <text evidence="5">The sequence shown here is derived from an EMBL/GenBank/DDBJ whole genome shotgun (WGS) entry which is preliminary data.</text>
</comment>
<keyword evidence="3" id="KW-0413">Isomerase</keyword>
<feature type="non-terminal residue" evidence="5">
    <location>
        <position position="1"/>
    </location>
</feature>
<dbReference type="OrthoDB" id="21502at2759"/>
<protein>
    <submittedName>
        <fullName evidence="5">Lupeol synthase</fullName>
    </submittedName>
</protein>
<gene>
    <name evidence="5" type="ORF">FRX31_023389</name>
</gene>
<evidence type="ECO:0000259" key="4">
    <source>
        <dbReference type="Pfam" id="PF13243"/>
    </source>
</evidence>
<dbReference type="PROSITE" id="PS01074">
    <property type="entry name" value="TERPENE_SYNTHASES"/>
    <property type="match status" value="1"/>
</dbReference>
<dbReference type="InterPro" id="IPR032696">
    <property type="entry name" value="SQ_cyclase_C"/>
</dbReference>
<dbReference type="PANTHER" id="PTHR11764:SF58">
    <property type="entry name" value="BETA-AMYRIN SYNTHASE-RELATED"/>
    <property type="match status" value="1"/>
</dbReference>
<name>A0A7J6VPJ7_THATH</name>
<organism evidence="5 6">
    <name type="scientific">Thalictrum thalictroides</name>
    <name type="common">Rue-anemone</name>
    <name type="synonym">Anemone thalictroides</name>
    <dbReference type="NCBI Taxonomy" id="46969"/>
    <lineage>
        <taxon>Eukaryota</taxon>
        <taxon>Viridiplantae</taxon>
        <taxon>Streptophyta</taxon>
        <taxon>Embryophyta</taxon>
        <taxon>Tracheophyta</taxon>
        <taxon>Spermatophyta</taxon>
        <taxon>Magnoliopsida</taxon>
        <taxon>Ranunculales</taxon>
        <taxon>Ranunculaceae</taxon>
        <taxon>Thalictroideae</taxon>
        <taxon>Thalictrum</taxon>
    </lineage>
</organism>
<evidence type="ECO:0000313" key="6">
    <source>
        <dbReference type="Proteomes" id="UP000554482"/>
    </source>
</evidence>
<dbReference type="Proteomes" id="UP000554482">
    <property type="component" value="Unassembled WGS sequence"/>
</dbReference>
<evidence type="ECO:0000256" key="1">
    <source>
        <dbReference type="ARBA" id="ARBA00009755"/>
    </source>
</evidence>
<dbReference type="GO" id="GO:0005811">
    <property type="term" value="C:lipid droplet"/>
    <property type="evidence" value="ECO:0007669"/>
    <property type="project" value="InterPro"/>
</dbReference>
<keyword evidence="6" id="KW-1185">Reference proteome</keyword>
<feature type="domain" description="Squalene cyclase C-terminal" evidence="4">
    <location>
        <begin position="1"/>
        <end position="228"/>
    </location>
</feature>
<dbReference type="Pfam" id="PF13243">
    <property type="entry name" value="SQHop_cyclase_C"/>
    <property type="match status" value="1"/>
</dbReference>
<reference evidence="5 6" key="1">
    <citation type="submission" date="2020-06" db="EMBL/GenBank/DDBJ databases">
        <title>Transcriptomic and genomic resources for Thalictrum thalictroides and T. hernandezii: Facilitating candidate gene discovery in an emerging model plant lineage.</title>
        <authorList>
            <person name="Arias T."/>
            <person name="Riano-Pachon D.M."/>
            <person name="Di Stilio V.S."/>
        </authorList>
    </citation>
    <scope>NUCLEOTIDE SEQUENCE [LARGE SCALE GENOMIC DNA]</scope>
    <source>
        <strain evidence="6">cv. WT478/WT964</strain>
        <tissue evidence="5">Leaves</tissue>
    </source>
</reference>
<keyword evidence="2" id="KW-0677">Repeat</keyword>
<evidence type="ECO:0000256" key="3">
    <source>
        <dbReference type="ARBA" id="ARBA00023235"/>
    </source>
</evidence>
<dbReference type="SUPFAM" id="SSF48239">
    <property type="entry name" value="Terpenoid cyclases/Protein prenyltransferases"/>
    <property type="match status" value="1"/>
</dbReference>
<dbReference type="GO" id="GO:0016866">
    <property type="term" value="F:intramolecular transferase activity"/>
    <property type="evidence" value="ECO:0007669"/>
    <property type="project" value="InterPro"/>
</dbReference>
<dbReference type="InterPro" id="IPR018333">
    <property type="entry name" value="Squalene_cyclase"/>
</dbReference>
<dbReference type="InterPro" id="IPR002365">
    <property type="entry name" value="Terpene_synthase_CS"/>
</dbReference>
<dbReference type="AlphaFoldDB" id="A0A7J6VPJ7"/>
<dbReference type="Gene3D" id="1.50.10.20">
    <property type="match status" value="1"/>
</dbReference>
<proteinExistence type="inferred from homology"/>
<dbReference type="EMBL" id="JABWDY010028534">
    <property type="protein sequence ID" value="KAF5187024.1"/>
    <property type="molecule type" value="Genomic_DNA"/>
</dbReference>